<gene>
    <name evidence="1" type="ORF">GCM10010502_67130</name>
    <name evidence="2" type="ORF">HS99_0003840</name>
</gene>
<comment type="caution">
    <text evidence="2">The sequence shown here is derived from an EMBL/GenBank/DDBJ whole genome shotgun (WGS) entry which is preliminary data.</text>
</comment>
<accession>A0A8H9HYL5</accession>
<dbReference type="EMBL" id="BMUB01000029">
    <property type="protein sequence ID" value="GGV03037.1"/>
    <property type="molecule type" value="Genomic_DNA"/>
</dbReference>
<dbReference type="Proteomes" id="UP000610124">
    <property type="component" value="Unassembled WGS sequence"/>
</dbReference>
<name>A0A1E7N8H6_KITAU</name>
<keyword evidence="3" id="KW-1185">Reference proteome</keyword>
<reference evidence="2" key="3">
    <citation type="submission" date="2016-08" db="EMBL/GenBank/DDBJ databases">
        <title>Sequencing, Assembly and Comparative Genomics of S. aureofaciens ATCC 10762.</title>
        <authorList>
            <person name="Gradnigo J.S."/>
            <person name="Johnson N."/>
            <person name="Somerville G.A."/>
        </authorList>
    </citation>
    <scope>NUCLEOTIDE SEQUENCE [LARGE SCALE GENOMIC DNA]</scope>
    <source>
        <strain evidence="2">ATCC 10762</strain>
    </source>
</reference>
<reference evidence="2 3" key="2">
    <citation type="submission" date="2014-07" db="EMBL/GenBank/DDBJ databases">
        <authorList>
            <person name="Zhang J.E."/>
            <person name="Yang H."/>
            <person name="Guo J."/>
            <person name="Deng Z."/>
            <person name="Luo H."/>
            <person name="Luo M."/>
            <person name="Zhao B."/>
        </authorList>
    </citation>
    <scope>NUCLEOTIDE SEQUENCE [LARGE SCALE GENOMIC DNA]</scope>
    <source>
        <strain evidence="2">ATCC 10762</strain>
        <strain evidence="3">ATCC 10762 / DSM 40127 / CCM 3239 / JCM 4008 / LMG 5968 / NBRC 12843 / NCIMB 8234 / A-377</strain>
    </source>
</reference>
<evidence type="ECO:0000313" key="3">
    <source>
        <dbReference type="Proteomes" id="UP000037395"/>
    </source>
</evidence>
<dbReference type="KEGG" id="kau:B6264_25175"/>
<evidence type="ECO:0008006" key="4">
    <source>
        <dbReference type="Google" id="ProtNLM"/>
    </source>
</evidence>
<evidence type="ECO:0000313" key="1">
    <source>
        <dbReference type="EMBL" id="GGV03037.1"/>
    </source>
</evidence>
<dbReference type="RefSeq" id="WP_030557250.1">
    <property type="nucleotide sequence ID" value="NZ_BMUB01000029.1"/>
</dbReference>
<accession>A0A1E7N8H6</accession>
<reference evidence="3" key="4">
    <citation type="submission" date="2016-08" db="EMBL/GenBank/DDBJ databases">
        <title>Sequencing, assembly and comparative genomics of S. aureofaciens ATCC 10762.</title>
        <authorList>
            <person name="Gradnigo J.S."/>
            <person name="Johnson N."/>
            <person name="Somerville G.A."/>
        </authorList>
    </citation>
    <scope>NUCLEOTIDE SEQUENCE [LARGE SCALE GENOMIC DNA]</scope>
    <source>
        <strain evidence="3">ATCC 10762 / DSM 40127 / CCM 3239 / JCM 4008 / LMG 5968 / NBRC 12843 / NCIMB 8234 / A-377</strain>
    </source>
</reference>
<protein>
    <recommendedName>
        <fullName evidence="4">DUF3558 domain-containing protein</fullName>
    </recommendedName>
</protein>
<dbReference type="AlphaFoldDB" id="A0A1E7N8H6"/>
<dbReference type="EMBL" id="JPRF03000021">
    <property type="protein sequence ID" value="OEV36979.1"/>
    <property type="molecule type" value="Genomic_DNA"/>
</dbReference>
<reference evidence="1" key="5">
    <citation type="submission" date="2020-09" db="EMBL/GenBank/DDBJ databases">
        <authorList>
            <person name="Sun Q."/>
            <person name="Ohkuma M."/>
        </authorList>
    </citation>
    <scope>NUCLEOTIDE SEQUENCE</scope>
    <source>
        <strain evidence="1">JCM 4434</strain>
    </source>
</reference>
<sequence>MLRLGVRRQGKWGEVKGIDLRRATGALAIALLGGGWLLSGCAGDPEPAPDPLSHPCLLLSASQATDVLHRSPGPAKEITQEEVSECAYQEAELYVSVAHASYDRQSFRDVVDRTKGQPATEAGLADAAYSFHVQEESRDFVLLDILKGSRLVQITAPTAEDARQTALLVLPRLH</sequence>
<dbReference type="Proteomes" id="UP000037395">
    <property type="component" value="Unassembled WGS sequence"/>
</dbReference>
<evidence type="ECO:0000313" key="2">
    <source>
        <dbReference type="EMBL" id="OEV36979.1"/>
    </source>
</evidence>
<proteinExistence type="predicted"/>
<organism evidence="2 3">
    <name type="scientific">Kitasatospora aureofaciens</name>
    <name type="common">Streptomyces aureofaciens</name>
    <dbReference type="NCBI Taxonomy" id="1894"/>
    <lineage>
        <taxon>Bacteria</taxon>
        <taxon>Bacillati</taxon>
        <taxon>Actinomycetota</taxon>
        <taxon>Actinomycetes</taxon>
        <taxon>Kitasatosporales</taxon>
        <taxon>Streptomycetaceae</taxon>
        <taxon>Kitasatospora</taxon>
    </lineage>
</organism>
<dbReference type="GeneID" id="97489613"/>
<reference evidence="1" key="1">
    <citation type="journal article" date="2014" name="Int. J. Syst. Evol. Microbiol.">
        <title>Complete genome sequence of Corynebacterium casei LMG S-19264T (=DSM 44701T), isolated from a smear-ripened cheese.</title>
        <authorList>
            <consortium name="US DOE Joint Genome Institute (JGI-PGF)"/>
            <person name="Walter F."/>
            <person name="Albersmeier A."/>
            <person name="Kalinowski J."/>
            <person name="Ruckert C."/>
        </authorList>
    </citation>
    <scope>NUCLEOTIDE SEQUENCE</scope>
    <source>
        <strain evidence="1">JCM 4434</strain>
    </source>
</reference>